<protein>
    <submittedName>
        <fullName evidence="1">Uncharacterized protein</fullName>
    </submittedName>
</protein>
<dbReference type="KEGG" id="aol:S58_16440"/>
<sequence>MKIVVTVWDDDGVFDVLKEIVPNAVLYVAVTADEKSERAVDPDIIKLVAR</sequence>
<dbReference type="HOGENOM" id="CLU_3115258_0_0_5"/>
<dbReference type="Proteomes" id="UP000011841">
    <property type="component" value="Chromosome"/>
</dbReference>
<evidence type="ECO:0000313" key="2">
    <source>
        <dbReference type="Proteomes" id="UP000011841"/>
    </source>
</evidence>
<evidence type="ECO:0000313" key="1">
    <source>
        <dbReference type="EMBL" id="BAM87652.1"/>
    </source>
</evidence>
<proteinExistence type="predicted"/>
<dbReference type="AlphaFoldDB" id="M4Z418"/>
<dbReference type="EMBL" id="AP012603">
    <property type="protein sequence ID" value="BAM87652.1"/>
    <property type="molecule type" value="Genomic_DNA"/>
</dbReference>
<accession>M4Z418</accession>
<organism evidence="1 2">
    <name type="scientific">Bradyrhizobium oligotrophicum S58</name>
    <dbReference type="NCBI Taxonomy" id="1245469"/>
    <lineage>
        <taxon>Bacteria</taxon>
        <taxon>Pseudomonadati</taxon>
        <taxon>Pseudomonadota</taxon>
        <taxon>Alphaproteobacteria</taxon>
        <taxon>Hyphomicrobiales</taxon>
        <taxon>Nitrobacteraceae</taxon>
        <taxon>Bradyrhizobium</taxon>
    </lineage>
</organism>
<name>M4Z418_9BRAD</name>
<reference evidence="1 2" key="1">
    <citation type="journal article" date="2013" name="Appl. Environ. Microbiol.">
        <title>Genome analysis suggests that the soil oligotrophic bacterium Agromonas oligotrophica (Bradyrhizobium oligotrophicum) is a nitrogen-fixing symbiont of Aeschynomene indica.</title>
        <authorList>
            <person name="Okubo T."/>
            <person name="Fukushima S."/>
            <person name="Itakura M."/>
            <person name="Oshima K."/>
            <person name="Longtonglang A."/>
            <person name="Teaumroong N."/>
            <person name="Mitsui H."/>
            <person name="Hattori M."/>
            <person name="Hattori R."/>
            <person name="Hattori T."/>
            <person name="Minamisawa K."/>
        </authorList>
    </citation>
    <scope>NUCLEOTIDE SEQUENCE [LARGE SCALE GENOMIC DNA]</scope>
    <source>
        <strain evidence="1 2">S58</strain>
    </source>
</reference>
<keyword evidence="2" id="KW-1185">Reference proteome</keyword>
<gene>
    <name evidence="1" type="ORF">S58_16440</name>
</gene>